<dbReference type="Proteomes" id="UP000295573">
    <property type="component" value="Unassembled WGS sequence"/>
</dbReference>
<name>A0A4R2IJ03_9ACTN</name>
<dbReference type="EMBL" id="SLWR01000009">
    <property type="protein sequence ID" value="TCO44914.1"/>
    <property type="molecule type" value="Genomic_DNA"/>
</dbReference>
<gene>
    <name evidence="1" type="ORF">EV646_10986</name>
</gene>
<evidence type="ECO:0000313" key="1">
    <source>
        <dbReference type="EMBL" id="TCO44914.1"/>
    </source>
</evidence>
<proteinExistence type="predicted"/>
<accession>A0A4R2IJ03</accession>
<evidence type="ECO:0000313" key="2">
    <source>
        <dbReference type="Proteomes" id="UP000295573"/>
    </source>
</evidence>
<reference evidence="1 2" key="1">
    <citation type="journal article" date="2015" name="Stand. Genomic Sci.">
        <title>Genomic Encyclopedia of Bacterial and Archaeal Type Strains, Phase III: the genomes of soil and plant-associated and newly described type strains.</title>
        <authorList>
            <person name="Whitman W.B."/>
            <person name="Woyke T."/>
            <person name="Klenk H.P."/>
            <person name="Zhou Y."/>
            <person name="Lilburn T.G."/>
            <person name="Beck B.J."/>
            <person name="De Vos P."/>
            <person name="Vandamme P."/>
            <person name="Eisen J.A."/>
            <person name="Garrity G."/>
            <person name="Hugenholtz P."/>
            <person name="Kyrpides N.C."/>
        </authorList>
    </citation>
    <scope>NUCLEOTIDE SEQUENCE [LARGE SCALE GENOMIC DNA]</scope>
    <source>
        <strain evidence="1 2">VKM Ac-2541</strain>
    </source>
</reference>
<keyword evidence="2" id="KW-1185">Reference proteome</keyword>
<protein>
    <submittedName>
        <fullName evidence="1">Uncharacterized protein</fullName>
    </submittedName>
</protein>
<organism evidence="1 2">
    <name type="scientific">Kribbella antiqua</name>
    <dbReference type="NCBI Taxonomy" id="2512217"/>
    <lineage>
        <taxon>Bacteria</taxon>
        <taxon>Bacillati</taxon>
        <taxon>Actinomycetota</taxon>
        <taxon>Actinomycetes</taxon>
        <taxon>Propionibacteriales</taxon>
        <taxon>Kribbellaceae</taxon>
        <taxon>Kribbella</taxon>
    </lineage>
</organism>
<dbReference type="AlphaFoldDB" id="A0A4R2IJ03"/>
<comment type="caution">
    <text evidence="1">The sequence shown here is derived from an EMBL/GenBank/DDBJ whole genome shotgun (WGS) entry which is preliminary data.</text>
</comment>
<dbReference type="RefSeq" id="WP_158291010.1">
    <property type="nucleotide sequence ID" value="NZ_SLWR01000009.1"/>
</dbReference>
<sequence length="58" mass="6136">MARSNDLDAALGRLTDVLATAQRIPPPADDANPASIRRATMTGWVRVLLLSGTTTCGR</sequence>